<reference evidence="2 3" key="1">
    <citation type="journal article" date="2018" name="Mol. Biol. Evol.">
        <title>Broad Genomic Sampling Reveals a Smut Pathogenic Ancestry of the Fungal Clade Ustilaginomycotina.</title>
        <authorList>
            <person name="Kijpornyongpan T."/>
            <person name="Mondo S.J."/>
            <person name="Barry K."/>
            <person name="Sandor L."/>
            <person name="Lee J."/>
            <person name="Lipzen A."/>
            <person name="Pangilinan J."/>
            <person name="LaButti K."/>
            <person name="Hainaut M."/>
            <person name="Henrissat B."/>
            <person name="Grigoriev I.V."/>
            <person name="Spatafora J.W."/>
            <person name="Aime M.C."/>
        </authorList>
    </citation>
    <scope>NUCLEOTIDE SEQUENCE [LARGE SCALE GENOMIC DNA]</scope>
    <source>
        <strain evidence="2 3">MCA 4658</strain>
    </source>
</reference>
<evidence type="ECO:0000256" key="1">
    <source>
        <dbReference type="SAM" id="MobiDB-lite"/>
    </source>
</evidence>
<evidence type="ECO:0000313" key="2">
    <source>
        <dbReference type="EMBL" id="PWN43072.1"/>
    </source>
</evidence>
<feature type="region of interest" description="Disordered" evidence="1">
    <location>
        <begin position="262"/>
        <end position="292"/>
    </location>
</feature>
<dbReference type="InterPro" id="IPR032675">
    <property type="entry name" value="LRR_dom_sf"/>
</dbReference>
<dbReference type="FunCoup" id="A0A316W012">
    <property type="interactions" value="149"/>
</dbReference>
<gene>
    <name evidence="2" type="ORF">IE81DRAFT_337156</name>
</gene>
<dbReference type="InterPro" id="IPR006553">
    <property type="entry name" value="Leu-rich_rpt_Cys-con_subtyp"/>
</dbReference>
<feature type="compositionally biased region" description="Low complexity" evidence="1">
    <location>
        <begin position="59"/>
        <end position="79"/>
    </location>
</feature>
<organism evidence="2 3">
    <name type="scientific">Ceraceosorus guamensis</name>
    <dbReference type="NCBI Taxonomy" id="1522189"/>
    <lineage>
        <taxon>Eukaryota</taxon>
        <taxon>Fungi</taxon>
        <taxon>Dikarya</taxon>
        <taxon>Basidiomycota</taxon>
        <taxon>Ustilaginomycotina</taxon>
        <taxon>Exobasidiomycetes</taxon>
        <taxon>Ceraceosorales</taxon>
        <taxon>Ceraceosoraceae</taxon>
        <taxon>Ceraceosorus</taxon>
    </lineage>
</organism>
<feature type="compositionally biased region" description="Acidic residues" evidence="1">
    <location>
        <begin position="97"/>
        <end position="107"/>
    </location>
</feature>
<feature type="compositionally biased region" description="Polar residues" evidence="1">
    <location>
        <begin position="1"/>
        <end position="11"/>
    </location>
</feature>
<sequence>MSNVRGPTSALTEFLKEKNISIRNTDRFRRRDSNQNADVAQSGEGGASSHAAPSPPQAGPSTSSAARRAPAAGRASTRGGRPGITKSASSRSSLRFDEDEDEDDDDRDVAAQAAPSRNGPKRAAAQRATAASKRRRMSKSSSMNFDEDEDDSAEDQSSLTEQEEDYVHPVHGKGKGARTARATRKSNNHLDGPTVGASGDQGTAEGLAPLAAGVKRSAIGSQQECPSCFDEFSVTSNTFHSVSGPLCRKCGAITRAKSTVKARRSQKETNQAKLAEDEDEAAYAQPKGRSQKAAANAARKKARATMTEYKLPTLQSLCIDIISQNIDLVEELTGVGKQNMDALSKSISRNRRLNNSTLQLFLERGATKLAFYDCSGLDSDALASIGVFAPDVEDLNLQLCGRLNNEAMSQLSIKLTKLRRLELYGPYSVYIKAWHDFFDARGAALESFKIRESPRFDLSCCQKLVALCPKLKEVGLAQVGPLNGECLGVLRALTGLTYLDVSDPGTSRPGVPPESLKDEDVVSLLQNVGSSLVTLNVGGNAELSSKTLLEGILANCNGLSDLSLSHFENDGLSVDDWVAFFTGRAERGHAPLTHLNLERCLKLNDEAFEALLKHSGSSLVELNINSCDALTSDALRLIAKHCHKLVKLDVGFVRAFDDSVIMDLCSPQEGCSSLRHISAFACNAISDWIQPKGIKFVGKQRSVRTT</sequence>
<accession>A0A316W012</accession>
<dbReference type="PANTHER" id="PTHR13318">
    <property type="entry name" value="PARTNER OF PAIRED, ISOFORM B-RELATED"/>
    <property type="match status" value="1"/>
</dbReference>
<dbReference type="Proteomes" id="UP000245783">
    <property type="component" value="Unassembled WGS sequence"/>
</dbReference>
<dbReference type="AlphaFoldDB" id="A0A316W012"/>
<name>A0A316W012_9BASI</name>
<dbReference type="SUPFAM" id="SSF52047">
    <property type="entry name" value="RNI-like"/>
    <property type="match status" value="2"/>
</dbReference>
<dbReference type="Gene3D" id="3.80.10.10">
    <property type="entry name" value="Ribonuclease Inhibitor"/>
    <property type="match status" value="3"/>
</dbReference>
<dbReference type="RefSeq" id="XP_025370232.1">
    <property type="nucleotide sequence ID" value="XM_025515496.1"/>
</dbReference>
<keyword evidence="3" id="KW-1185">Reference proteome</keyword>
<feature type="compositionally biased region" description="Acidic residues" evidence="1">
    <location>
        <begin position="145"/>
        <end position="154"/>
    </location>
</feature>
<feature type="compositionally biased region" description="Low complexity" evidence="1">
    <location>
        <begin position="122"/>
        <end position="131"/>
    </location>
</feature>
<dbReference type="GeneID" id="37037366"/>
<dbReference type="STRING" id="1522189.A0A316W012"/>
<dbReference type="InParanoid" id="A0A316W012"/>
<dbReference type="GO" id="GO:0019005">
    <property type="term" value="C:SCF ubiquitin ligase complex"/>
    <property type="evidence" value="ECO:0007669"/>
    <property type="project" value="TreeGrafter"/>
</dbReference>
<proteinExistence type="predicted"/>
<feature type="compositionally biased region" description="Basic and acidic residues" evidence="1">
    <location>
        <begin position="14"/>
        <end position="33"/>
    </location>
</feature>
<feature type="compositionally biased region" description="Basic residues" evidence="1">
    <location>
        <begin position="170"/>
        <end position="187"/>
    </location>
</feature>
<dbReference type="GO" id="GO:0031146">
    <property type="term" value="P:SCF-dependent proteasomal ubiquitin-dependent protein catabolic process"/>
    <property type="evidence" value="ECO:0007669"/>
    <property type="project" value="TreeGrafter"/>
</dbReference>
<dbReference type="SMART" id="SM00367">
    <property type="entry name" value="LRR_CC"/>
    <property type="match status" value="4"/>
</dbReference>
<dbReference type="EMBL" id="KZ819373">
    <property type="protein sequence ID" value="PWN43072.1"/>
    <property type="molecule type" value="Genomic_DNA"/>
</dbReference>
<feature type="region of interest" description="Disordered" evidence="1">
    <location>
        <begin position="1"/>
        <end position="203"/>
    </location>
</feature>
<evidence type="ECO:0000313" key="3">
    <source>
        <dbReference type="Proteomes" id="UP000245783"/>
    </source>
</evidence>
<dbReference type="OrthoDB" id="421226at2759"/>
<protein>
    <submittedName>
        <fullName evidence="2">RNI-like protein</fullName>
    </submittedName>
</protein>